<protein>
    <submittedName>
        <fullName evidence="4">CBS domain-containing protein</fullName>
    </submittedName>
</protein>
<dbReference type="AlphaFoldDB" id="A0AAF0IBH0"/>
<dbReference type="InterPro" id="IPR000644">
    <property type="entry name" value="CBS_dom"/>
</dbReference>
<feature type="domain" description="CBS" evidence="3">
    <location>
        <begin position="141"/>
        <end position="196"/>
    </location>
</feature>
<feature type="domain" description="CBS" evidence="3">
    <location>
        <begin position="7"/>
        <end position="63"/>
    </location>
</feature>
<feature type="domain" description="CBS" evidence="3">
    <location>
        <begin position="230"/>
        <end position="289"/>
    </location>
</feature>
<evidence type="ECO:0000313" key="5">
    <source>
        <dbReference type="Proteomes" id="UP000186851"/>
    </source>
</evidence>
<dbReference type="Gene3D" id="3.10.580.10">
    <property type="entry name" value="CBS-domain"/>
    <property type="match status" value="2"/>
</dbReference>
<reference evidence="4" key="1">
    <citation type="journal article" date="2017" name="Nature">
        <title>Asgard archaea illuminate the origin of eukaryotic cellular complexity.</title>
        <authorList>
            <person name="Zaremba-Niedzwiedzka K."/>
            <person name="Caceres E.F."/>
            <person name="Saw J.H."/>
            <person name="Backstrom D."/>
            <person name="Juzokaite L."/>
            <person name="Vancaester E."/>
            <person name="Seitz K.W."/>
            <person name="Anantharaman K."/>
            <person name="Starnawski P."/>
            <person name="Kjeldsen K.U."/>
            <person name="Scott M.B."/>
            <person name="Nunoura T."/>
            <person name="Banfield J.F."/>
            <person name="Schramm A."/>
            <person name="Baker B.J."/>
            <person name="Spang A."/>
            <person name="Ettema T.J.G."/>
        </authorList>
    </citation>
    <scope>NUCLEOTIDE SEQUENCE</scope>
    <source>
        <strain evidence="4">LCB_4</strain>
    </source>
</reference>
<dbReference type="SMART" id="SM00116">
    <property type="entry name" value="CBS"/>
    <property type="match status" value="4"/>
</dbReference>
<accession>A0AAF0IBH0</accession>
<name>A0AAF0IBH0_ODILC</name>
<feature type="domain" description="CBS" evidence="3">
    <location>
        <begin position="78"/>
        <end position="133"/>
    </location>
</feature>
<proteinExistence type="predicted"/>
<dbReference type="KEGG" id="oyw:OdinLCB4_002170"/>
<dbReference type="SUPFAM" id="SSF54631">
    <property type="entry name" value="CBS-domain pair"/>
    <property type="match status" value="2"/>
</dbReference>
<sequence>MKINEIMKSPVVTCGENDTIARVRNLMLNKNVSRIIIIDRDEKPIGIITQKDIIRILNKSTPVWRRRSLDSVTVKNYMSKPLITESPEVDVINAVLKLKETGFSSLPIVSGNKLVGILSKTDIVQALPKLLDARIQVKQFMKTPVVTAKKTHSIHHIYDLMREHNISRVVIVERNSPIGIITASDLIFVKPKALITGLTERGEALREPEKITRTLSMNLGRVFILAEEIMSKDPIVVSENQSVLKAAEYMTRYNVSGLPVVDGSPNKILVGIITKRDIINHLAEVYAKK</sequence>
<dbReference type="PROSITE" id="PS51371">
    <property type="entry name" value="CBS"/>
    <property type="match status" value="4"/>
</dbReference>
<dbReference type="EMBL" id="CP091871">
    <property type="protein sequence ID" value="WEU40748.1"/>
    <property type="molecule type" value="Genomic_DNA"/>
</dbReference>
<evidence type="ECO:0000313" key="4">
    <source>
        <dbReference type="EMBL" id="WEU40748.1"/>
    </source>
</evidence>
<evidence type="ECO:0000256" key="1">
    <source>
        <dbReference type="ARBA" id="ARBA00023122"/>
    </source>
</evidence>
<dbReference type="PANTHER" id="PTHR43080:SF2">
    <property type="entry name" value="CBS DOMAIN-CONTAINING PROTEIN"/>
    <property type="match status" value="1"/>
</dbReference>
<dbReference type="Pfam" id="PF00571">
    <property type="entry name" value="CBS"/>
    <property type="match status" value="4"/>
</dbReference>
<reference evidence="4" key="2">
    <citation type="journal article" date="2022" name="Nat. Microbiol.">
        <title>A closed Candidatus Odinarchaeum chromosome exposes Asgard archaeal viruses.</title>
        <authorList>
            <person name="Tamarit D."/>
            <person name="Caceres E.F."/>
            <person name="Krupovic M."/>
            <person name="Nijland R."/>
            <person name="Eme L."/>
            <person name="Robinson N.P."/>
            <person name="Ettema T.J.G."/>
        </authorList>
    </citation>
    <scope>NUCLEOTIDE SEQUENCE</scope>
    <source>
        <strain evidence="4">LCB_4</strain>
    </source>
</reference>
<dbReference type="Proteomes" id="UP000186851">
    <property type="component" value="Chromosome"/>
</dbReference>
<evidence type="ECO:0000259" key="3">
    <source>
        <dbReference type="PROSITE" id="PS51371"/>
    </source>
</evidence>
<dbReference type="PANTHER" id="PTHR43080">
    <property type="entry name" value="CBS DOMAIN-CONTAINING PROTEIN CBSX3, MITOCHONDRIAL"/>
    <property type="match status" value="1"/>
</dbReference>
<keyword evidence="1 2" id="KW-0129">CBS domain</keyword>
<evidence type="ECO:0000256" key="2">
    <source>
        <dbReference type="PROSITE-ProRule" id="PRU00703"/>
    </source>
</evidence>
<dbReference type="InterPro" id="IPR046342">
    <property type="entry name" value="CBS_dom_sf"/>
</dbReference>
<organism evidence="4 5">
    <name type="scientific">Odinarchaeota yellowstonii (strain LCB_4)</name>
    <dbReference type="NCBI Taxonomy" id="1841599"/>
    <lineage>
        <taxon>Archaea</taxon>
        <taxon>Promethearchaeati</taxon>
        <taxon>Candidatus Odinarchaeota</taxon>
        <taxon>Candidatus Odinarchaeia</taxon>
        <taxon>Candidatus Odinarchaeales</taxon>
        <taxon>Candidatus Odinarchaeaceae</taxon>
        <taxon>Candidatus Odinarchaeum</taxon>
    </lineage>
</organism>
<gene>
    <name evidence="4" type="ORF">OdinLCB4_002170</name>
</gene>
<dbReference type="InterPro" id="IPR051257">
    <property type="entry name" value="Diverse_CBS-Domain"/>
</dbReference>